<gene>
    <name evidence="2" type="ORF">CYJ44_011125</name>
</gene>
<feature type="transmembrane region" description="Helical" evidence="1">
    <location>
        <begin position="51"/>
        <end position="70"/>
    </location>
</feature>
<feature type="transmembrane region" description="Helical" evidence="1">
    <location>
        <begin position="82"/>
        <end position="100"/>
    </location>
</feature>
<feature type="transmembrane region" description="Helical" evidence="1">
    <location>
        <begin position="244"/>
        <end position="265"/>
    </location>
</feature>
<evidence type="ECO:0000256" key="1">
    <source>
        <dbReference type="SAM" id="Phobius"/>
    </source>
</evidence>
<name>A0ABU9UKG1_9CORY</name>
<accession>A0ABU9UKG1</accession>
<evidence type="ECO:0000313" key="2">
    <source>
        <dbReference type="EMBL" id="MEM5986699.1"/>
    </source>
</evidence>
<feature type="transmembrane region" description="Helical" evidence="1">
    <location>
        <begin position="21"/>
        <end position="45"/>
    </location>
</feature>
<comment type="caution">
    <text evidence="2">The sequence shown here is derived from an EMBL/GenBank/DDBJ whole genome shotgun (WGS) entry which is preliminary data.</text>
</comment>
<protein>
    <submittedName>
        <fullName evidence="2">Uncharacterized protein</fullName>
    </submittedName>
</protein>
<dbReference type="EMBL" id="PKHR02000020">
    <property type="protein sequence ID" value="MEM5986699.1"/>
    <property type="molecule type" value="Genomic_DNA"/>
</dbReference>
<keyword evidence="3" id="KW-1185">Reference proteome</keyword>
<feature type="transmembrane region" description="Helical" evidence="1">
    <location>
        <begin position="172"/>
        <end position="191"/>
    </location>
</feature>
<feature type="transmembrane region" description="Helical" evidence="1">
    <location>
        <begin position="216"/>
        <end position="232"/>
    </location>
</feature>
<reference evidence="2" key="1">
    <citation type="submission" date="2017-12" db="EMBL/GenBank/DDBJ databases">
        <authorList>
            <person name="Thomas-White K."/>
            <person name="Wolfe A.J."/>
        </authorList>
    </citation>
    <scope>NUCLEOTIDE SEQUENCE</scope>
    <source>
        <strain evidence="2">UMB0043</strain>
    </source>
</reference>
<feature type="transmembrane region" description="Helical" evidence="1">
    <location>
        <begin position="130"/>
        <end position="151"/>
    </location>
</feature>
<dbReference type="Proteomes" id="UP000235104">
    <property type="component" value="Unassembled WGS sequence"/>
</dbReference>
<evidence type="ECO:0000313" key="3">
    <source>
        <dbReference type="Proteomes" id="UP000235104"/>
    </source>
</evidence>
<sequence>MALLVLFQLVEYYDKKDDGCLAIDGFLFIGAFVFLLVVGVVLYAATTKAKFATAIIVYAGFALTIIFLASGRPEPGEKGIGWIMELALIQTVNLGISWWASTKIKRTPEDNSGSVENTQRETQLTRRAWIYSWINLIVSFLGASIATVPLLRIFHLISHTCPIGGAELYGNVFMAAISLAGFVMFLSRFIWMRKARTYGYQVTDNPDDYSLERTTLLAWLLLLLVLTVQYCTGSNIGDLGLGTVGGWIIALAFWTPLVSIVGSSWGKLKAISPNGEKAVWPCRWSEVKE</sequence>
<dbReference type="RefSeq" id="WP_145990301.1">
    <property type="nucleotide sequence ID" value="NZ_PKHR02000020.1"/>
</dbReference>
<proteinExistence type="predicted"/>
<keyword evidence="1" id="KW-0472">Membrane</keyword>
<keyword evidence="1" id="KW-0812">Transmembrane</keyword>
<organism evidence="2 3">
    <name type="scientific">Corynebacterium hesseae</name>
    <dbReference type="NCBI Taxonomy" id="2913502"/>
    <lineage>
        <taxon>Bacteria</taxon>
        <taxon>Bacillati</taxon>
        <taxon>Actinomycetota</taxon>
        <taxon>Actinomycetes</taxon>
        <taxon>Mycobacteriales</taxon>
        <taxon>Corynebacteriaceae</taxon>
        <taxon>Corynebacterium</taxon>
    </lineage>
</organism>
<keyword evidence="1" id="KW-1133">Transmembrane helix</keyword>